<dbReference type="EMBL" id="LSYV01000069">
    <property type="protein sequence ID" value="KXZ44398.1"/>
    <property type="molecule type" value="Genomic_DNA"/>
</dbReference>
<evidence type="ECO:0000313" key="3">
    <source>
        <dbReference type="Proteomes" id="UP000075714"/>
    </source>
</evidence>
<evidence type="ECO:0000256" key="1">
    <source>
        <dbReference type="SAM" id="MobiDB-lite"/>
    </source>
</evidence>
<feature type="compositionally biased region" description="Gly residues" evidence="1">
    <location>
        <begin position="1"/>
        <end position="15"/>
    </location>
</feature>
<keyword evidence="3" id="KW-1185">Reference proteome</keyword>
<proteinExistence type="predicted"/>
<reference evidence="3" key="1">
    <citation type="journal article" date="2016" name="Nat. Commun.">
        <title>The Gonium pectorale genome demonstrates co-option of cell cycle regulation during the evolution of multicellularity.</title>
        <authorList>
            <person name="Hanschen E.R."/>
            <person name="Marriage T.N."/>
            <person name="Ferris P.J."/>
            <person name="Hamaji T."/>
            <person name="Toyoda A."/>
            <person name="Fujiyama A."/>
            <person name="Neme R."/>
            <person name="Noguchi H."/>
            <person name="Minakuchi Y."/>
            <person name="Suzuki M."/>
            <person name="Kawai-Toyooka H."/>
            <person name="Smith D.R."/>
            <person name="Sparks H."/>
            <person name="Anderson J."/>
            <person name="Bakaric R."/>
            <person name="Luria V."/>
            <person name="Karger A."/>
            <person name="Kirschner M.W."/>
            <person name="Durand P.M."/>
            <person name="Michod R.E."/>
            <person name="Nozaki H."/>
            <person name="Olson B.J."/>
        </authorList>
    </citation>
    <scope>NUCLEOTIDE SEQUENCE [LARGE SCALE GENOMIC DNA]</scope>
    <source>
        <strain evidence="3">NIES-2863</strain>
    </source>
</reference>
<protein>
    <submittedName>
        <fullName evidence="2">Uncharacterized protein</fullName>
    </submittedName>
</protein>
<comment type="caution">
    <text evidence="2">The sequence shown here is derived from an EMBL/GenBank/DDBJ whole genome shotgun (WGS) entry which is preliminary data.</text>
</comment>
<accession>A0A150G3I9</accession>
<sequence length="81" mass="8305">MGAGSSGSGSGGGRSANGTSADGDGGNTSAALIVRLYERLVAMGRVVPLERGFCRLQVGHEPGYVEVLRRVIATGRWQGQS</sequence>
<organism evidence="2 3">
    <name type="scientific">Gonium pectorale</name>
    <name type="common">Green alga</name>
    <dbReference type="NCBI Taxonomy" id="33097"/>
    <lineage>
        <taxon>Eukaryota</taxon>
        <taxon>Viridiplantae</taxon>
        <taxon>Chlorophyta</taxon>
        <taxon>core chlorophytes</taxon>
        <taxon>Chlorophyceae</taxon>
        <taxon>CS clade</taxon>
        <taxon>Chlamydomonadales</taxon>
        <taxon>Volvocaceae</taxon>
        <taxon>Gonium</taxon>
    </lineage>
</organism>
<evidence type="ECO:0000313" key="2">
    <source>
        <dbReference type="EMBL" id="KXZ44398.1"/>
    </source>
</evidence>
<feature type="region of interest" description="Disordered" evidence="1">
    <location>
        <begin position="1"/>
        <end position="26"/>
    </location>
</feature>
<dbReference type="AlphaFoldDB" id="A0A150G3I9"/>
<dbReference type="Proteomes" id="UP000075714">
    <property type="component" value="Unassembled WGS sequence"/>
</dbReference>
<gene>
    <name evidence="2" type="ORF">GPECTOR_68g369</name>
</gene>
<name>A0A150G3I9_GONPE</name>